<name>A0ABQ8JYF0_9APHY</name>
<dbReference type="Gene3D" id="3.40.640.10">
    <property type="entry name" value="Type I PLP-dependent aspartate aminotransferase-like (Major domain)"/>
    <property type="match status" value="1"/>
</dbReference>
<keyword evidence="4" id="KW-1133">Transmembrane helix</keyword>
<dbReference type="GeneID" id="72009391"/>
<reference evidence="5 6" key="1">
    <citation type="journal article" date="2021" name="Environ. Microbiol.">
        <title>Gene family expansions and transcriptome signatures uncover fungal adaptations to wood decay.</title>
        <authorList>
            <person name="Hage H."/>
            <person name="Miyauchi S."/>
            <person name="Viragh M."/>
            <person name="Drula E."/>
            <person name="Min B."/>
            <person name="Chaduli D."/>
            <person name="Navarro D."/>
            <person name="Favel A."/>
            <person name="Norest M."/>
            <person name="Lesage-Meessen L."/>
            <person name="Balint B."/>
            <person name="Merenyi Z."/>
            <person name="de Eugenio L."/>
            <person name="Morin E."/>
            <person name="Martinez A.T."/>
            <person name="Baldrian P."/>
            <person name="Stursova M."/>
            <person name="Martinez M.J."/>
            <person name="Novotny C."/>
            <person name="Magnuson J.K."/>
            <person name="Spatafora J.W."/>
            <person name="Maurice S."/>
            <person name="Pangilinan J."/>
            <person name="Andreopoulos W."/>
            <person name="LaButti K."/>
            <person name="Hundley H."/>
            <person name="Na H."/>
            <person name="Kuo A."/>
            <person name="Barry K."/>
            <person name="Lipzen A."/>
            <person name="Henrissat B."/>
            <person name="Riley R."/>
            <person name="Ahrendt S."/>
            <person name="Nagy L.G."/>
            <person name="Grigoriev I.V."/>
            <person name="Martin F."/>
            <person name="Rosso M.N."/>
        </authorList>
    </citation>
    <scope>NUCLEOTIDE SEQUENCE [LARGE SCALE GENOMIC DNA]</scope>
    <source>
        <strain evidence="5 6">CIRM-BRFM 1785</strain>
    </source>
</reference>
<organism evidence="5 6">
    <name type="scientific">Rhodofomes roseus</name>
    <dbReference type="NCBI Taxonomy" id="34475"/>
    <lineage>
        <taxon>Eukaryota</taxon>
        <taxon>Fungi</taxon>
        <taxon>Dikarya</taxon>
        <taxon>Basidiomycota</taxon>
        <taxon>Agaricomycotina</taxon>
        <taxon>Agaricomycetes</taxon>
        <taxon>Polyporales</taxon>
        <taxon>Rhodofomes</taxon>
    </lineage>
</organism>
<dbReference type="InterPro" id="IPR015424">
    <property type="entry name" value="PyrdxlP-dep_Trfase"/>
</dbReference>
<dbReference type="PANTHER" id="PTHR11808">
    <property type="entry name" value="TRANS-SULFURATION ENZYME FAMILY MEMBER"/>
    <property type="match status" value="1"/>
</dbReference>
<keyword evidence="4" id="KW-0812">Transmembrane</keyword>
<dbReference type="PANTHER" id="PTHR11808:SF35">
    <property type="entry name" value="CYSTATHIONINE GAMMA-SYNTHASE (AFU_ORTHOLOGUE AFUA_7G01590)"/>
    <property type="match status" value="1"/>
</dbReference>
<dbReference type="RefSeq" id="XP_047772773.1">
    <property type="nucleotide sequence ID" value="XM_047928659.1"/>
</dbReference>
<sequence length="296" mass="32497">MLFCPSPIFSSIHEFDVILIDLSSSSSFMGRPARAAHTHAPRDIKYYASKAHAVGAKMLVDSTFAPPPLQYPFKWGEDMVMHSGTKYFGGHSDLLCGVLVVPTEAEWKTLWTQRTSLGSMMGSLELWLLLRSLGTLHFRVPRQSENAKGLARWLSQAAGGRAFKWIRARVIDAVWHSTCDKSRMILERPLDWSVSAAASKTLSFAAALIGMILIFLDTVKAPGLAPICAKIRRYGTGALWCGAWATAAATFVGHYQWFGTYNWLDEVLPPPDYDPGDGLEMGGCQTTGSHAITGMP</sequence>
<gene>
    <name evidence="5" type="ORF">C8Q71DRAFT_891001</name>
</gene>
<proteinExistence type="inferred from homology"/>
<feature type="transmembrane region" description="Helical" evidence="4">
    <location>
        <begin position="192"/>
        <end position="216"/>
    </location>
</feature>
<dbReference type="EMBL" id="JADCUA010000040">
    <property type="protein sequence ID" value="KAH9829291.1"/>
    <property type="molecule type" value="Genomic_DNA"/>
</dbReference>
<evidence type="ECO:0000256" key="2">
    <source>
        <dbReference type="ARBA" id="ARBA00022898"/>
    </source>
</evidence>
<keyword evidence="6" id="KW-1185">Reference proteome</keyword>
<evidence type="ECO:0000256" key="1">
    <source>
        <dbReference type="ARBA" id="ARBA00001933"/>
    </source>
</evidence>
<keyword evidence="2 3" id="KW-0663">Pyridoxal phosphate</keyword>
<comment type="caution">
    <text evidence="5">The sequence shown here is derived from an EMBL/GenBank/DDBJ whole genome shotgun (WGS) entry which is preliminary data.</text>
</comment>
<keyword evidence="4" id="KW-0472">Membrane</keyword>
<comment type="cofactor">
    <cofactor evidence="1 3">
        <name>pyridoxal 5'-phosphate</name>
        <dbReference type="ChEBI" id="CHEBI:597326"/>
    </cofactor>
</comment>
<protein>
    <submittedName>
        <fullName evidence="5">Cys/Met metabolism PLP-dependent enzyme-domain-containing protein</fullName>
    </submittedName>
</protein>
<accession>A0ABQ8JYF0</accession>
<dbReference type="SUPFAM" id="SSF53383">
    <property type="entry name" value="PLP-dependent transferases"/>
    <property type="match status" value="1"/>
</dbReference>
<dbReference type="InterPro" id="IPR054542">
    <property type="entry name" value="Cys_met_metab_PP"/>
</dbReference>
<feature type="transmembrane region" description="Helical" evidence="4">
    <location>
        <begin position="237"/>
        <end position="258"/>
    </location>
</feature>
<dbReference type="Proteomes" id="UP000814176">
    <property type="component" value="Unassembled WGS sequence"/>
</dbReference>
<evidence type="ECO:0000256" key="3">
    <source>
        <dbReference type="RuleBase" id="RU362118"/>
    </source>
</evidence>
<evidence type="ECO:0000313" key="5">
    <source>
        <dbReference type="EMBL" id="KAH9829291.1"/>
    </source>
</evidence>
<dbReference type="Pfam" id="PF01053">
    <property type="entry name" value="Cys_Met_Meta_PP"/>
    <property type="match status" value="1"/>
</dbReference>
<dbReference type="InterPro" id="IPR015421">
    <property type="entry name" value="PyrdxlP-dep_Trfase_major"/>
</dbReference>
<evidence type="ECO:0000256" key="4">
    <source>
        <dbReference type="SAM" id="Phobius"/>
    </source>
</evidence>
<evidence type="ECO:0000313" key="6">
    <source>
        <dbReference type="Proteomes" id="UP000814176"/>
    </source>
</evidence>
<dbReference type="InterPro" id="IPR000277">
    <property type="entry name" value="Cys/Met-Metab_PyrdxlP-dep_enz"/>
</dbReference>
<comment type="similarity">
    <text evidence="3">Belongs to the trans-sulfuration enzymes family.</text>
</comment>
<dbReference type="PROSITE" id="PS00868">
    <property type="entry name" value="CYS_MET_METAB_PP"/>
    <property type="match status" value="1"/>
</dbReference>